<evidence type="ECO:0000313" key="2">
    <source>
        <dbReference type="WBParaSite" id="ES5_v2.g26976.t1"/>
    </source>
</evidence>
<proteinExistence type="predicted"/>
<sequence length="340" mass="38963">MSNRRNKNKESDKAEQENDASQSRLQAGTKRKSFQALFGTNDQTSTKIRKLNEKLHLSDFKCLLSKSIEEQRKERIVLMLTDPDKLRAIDVSEKTLNFGLCDINGTTIEAVVFGRSDQLRLKSLLNASSNEENVIVLKGWSWYINNSTFITSTMIQDKINIGFATQINFVSRSELVSSTLNVFKLCDSLERLIISRCFKIHETTWFMVAKQPKYFYQTYSGVLISDGQFFGIIAAKMDASGGLITEFEFKADTVFKMKNVDAKIFDVAHRKIGESELDYLQLNNVQKPCIFYVDEKTEIIEGVYEDMDFVKELTDIDFPEHAEEVPKTRLTELIKSLKSK</sequence>
<protein>
    <submittedName>
        <fullName evidence="2">Uncharacterized protein</fullName>
    </submittedName>
</protein>
<evidence type="ECO:0000313" key="1">
    <source>
        <dbReference type="Proteomes" id="UP000887579"/>
    </source>
</evidence>
<accession>A0AC34GB89</accession>
<dbReference type="Proteomes" id="UP000887579">
    <property type="component" value="Unplaced"/>
</dbReference>
<organism evidence="1 2">
    <name type="scientific">Panagrolaimus sp. ES5</name>
    <dbReference type="NCBI Taxonomy" id="591445"/>
    <lineage>
        <taxon>Eukaryota</taxon>
        <taxon>Metazoa</taxon>
        <taxon>Ecdysozoa</taxon>
        <taxon>Nematoda</taxon>
        <taxon>Chromadorea</taxon>
        <taxon>Rhabditida</taxon>
        <taxon>Tylenchina</taxon>
        <taxon>Panagrolaimomorpha</taxon>
        <taxon>Panagrolaimoidea</taxon>
        <taxon>Panagrolaimidae</taxon>
        <taxon>Panagrolaimus</taxon>
    </lineage>
</organism>
<reference evidence="2" key="1">
    <citation type="submission" date="2022-11" db="UniProtKB">
        <authorList>
            <consortium name="WormBaseParasite"/>
        </authorList>
    </citation>
    <scope>IDENTIFICATION</scope>
</reference>
<name>A0AC34GB89_9BILA</name>
<dbReference type="WBParaSite" id="ES5_v2.g26976.t1">
    <property type="protein sequence ID" value="ES5_v2.g26976.t1"/>
    <property type="gene ID" value="ES5_v2.g26976"/>
</dbReference>